<protein>
    <submittedName>
        <fullName evidence="1">DUF2139 domain-containing protein</fullName>
    </submittedName>
</protein>
<organism evidence="1 2">
    <name type="scientific">Halogeometricum luteum</name>
    <dbReference type="NCBI Taxonomy" id="2950537"/>
    <lineage>
        <taxon>Archaea</taxon>
        <taxon>Methanobacteriati</taxon>
        <taxon>Methanobacteriota</taxon>
        <taxon>Stenosarchaea group</taxon>
        <taxon>Halobacteria</taxon>
        <taxon>Halobacteriales</taxon>
        <taxon>Haloferacaceae</taxon>
        <taxon>Halogeometricum</taxon>
    </lineage>
</organism>
<dbReference type="Pfam" id="PF09910">
    <property type="entry name" value="DUF2139"/>
    <property type="match status" value="1"/>
</dbReference>
<evidence type="ECO:0000313" key="1">
    <source>
        <dbReference type="EMBL" id="MDS0293182.1"/>
    </source>
</evidence>
<dbReference type="EMBL" id="JAMQOQ010000001">
    <property type="protein sequence ID" value="MDS0293182.1"/>
    <property type="molecule type" value="Genomic_DNA"/>
</dbReference>
<keyword evidence="2" id="KW-1185">Reference proteome</keyword>
<comment type="caution">
    <text evidence="1">The sequence shown here is derived from an EMBL/GenBank/DDBJ whole genome shotgun (WGS) entry which is preliminary data.</text>
</comment>
<dbReference type="Proteomes" id="UP001254813">
    <property type="component" value="Unassembled WGS sequence"/>
</dbReference>
<reference evidence="1 2" key="1">
    <citation type="submission" date="2022-06" db="EMBL/GenBank/DDBJ databases">
        <title>Halogeometricum sp. a new haloarchaeum isolate from saline soil.</title>
        <authorList>
            <person name="Strakova D."/>
            <person name="Galisteo C."/>
            <person name="Sanchez-Porro C."/>
            <person name="Ventosa A."/>
        </authorList>
    </citation>
    <scope>NUCLEOTIDE SEQUENCE [LARGE SCALE GENOMIC DNA]</scope>
    <source>
        <strain evidence="2">S3BR25-2</strain>
    </source>
</reference>
<gene>
    <name evidence="1" type="ORF">NDI79_03225</name>
</gene>
<sequence>MTDGDGRERIADLTDGSSEYHPEYRGSNVFGLVRVRTPDGPHLLGTVSKFARIVDFTADEVAYDFSDFGPEPRAGGDSFGAVCAWRGKYYFGGWVIAPSPTDTFDVTDKYAYLLELDPETGFGDGGAADPESGWKVVLADRSGDHGLTGGEDGWAAEVGRLQSAPSGVYVNRADDGGSGVGVGVYRYDGEEVTRVAGHAAHAGVMRGDEYVTYDAGTGYVALNVTDDAARTVGVTELPRRTGGTEAFGDGPTRLLSLDGAFVALLAEGIAVHDERGGAFAPLSIRNVYDGETGYEGSRRSVRSDSIRVAGGVLFALNDLSKSPGLPPADPQRWNNSWLVYLDQSGPRIVDTGKWFAGMAVFDDRVYFGTASSGHGAGETFAATMTDRPSLTAIPISDLKDPSRQPDVRDRIDYANFADGAERSAGVGNVLGGYPAAGYDEVAVELSVGPLDAPVEAELLEWGLHRDAAVRETHTFEGGDGHAFRLSDHFGGIVGVRIGAAGAVLDTPVTGTAYLR</sequence>
<dbReference type="InterPro" id="IPR016675">
    <property type="entry name" value="UCP016666"/>
</dbReference>
<dbReference type="RefSeq" id="WP_310927003.1">
    <property type="nucleotide sequence ID" value="NZ_JAMQOQ010000001.1"/>
</dbReference>
<name>A0ABU2FXC2_9EURY</name>
<evidence type="ECO:0000313" key="2">
    <source>
        <dbReference type="Proteomes" id="UP001254813"/>
    </source>
</evidence>
<proteinExistence type="predicted"/>
<accession>A0ABU2FXC2</accession>